<feature type="region of interest" description="Disordered" evidence="4">
    <location>
        <begin position="92"/>
        <end position="116"/>
    </location>
</feature>
<evidence type="ECO:0000256" key="4">
    <source>
        <dbReference type="SAM" id="MobiDB-lite"/>
    </source>
</evidence>
<reference evidence="5 6" key="1">
    <citation type="submission" date="2019-09" db="EMBL/GenBank/DDBJ databases">
        <title>A chromosome-level genome assembly of the Chinese tupelo Nyssa sinensis.</title>
        <authorList>
            <person name="Yang X."/>
            <person name="Kang M."/>
            <person name="Yang Y."/>
            <person name="Xiong H."/>
            <person name="Wang M."/>
            <person name="Zhang Z."/>
            <person name="Wang Z."/>
            <person name="Wu H."/>
            <person name="Ma T."/>
            <person name="Liu J."/>
            <person name="Xi Z."/>
        </authorList>
    </citation>
    <scope>NUCLEOTIDE SEQUENCE [LARGE SCALE GENOMIC DNA]</scope>
    <source>
        <strain evidence="5">J267</strain>
        <tissue evidence="5">Leaf</tissue>
    </source>
</reference>
<dbReference type="EMBL" id="CM018034">
    <property type="protein sequence ID" value="KAA8543006.1"/>
    <property type="molecule type" value="Genomic_DNA"/>
</dbReference>
<dbReference type="OrthoDB" id="1304316at2759"/>
<feature type="region of interest" description="Disordered" evidence="4">
    <location>
        <begin position="188"/>
        <end position="208"/>
    </location>
</feature>
<evidence type="ECO:0000256" key="1">
    <source>
        <dbReference type="ARBA" id="ARBA00004123"/>
    </source>
</evidence>
<dbReference type="Proteomes" id="UP000325577">
    <property type="component" value="Linkage Group LG11"/>
</dbReference>
<comment type="subcellular location">
    <subcellularLocation>
        <location evidence="1">Nucleus</location>
    </subcellularLocation>
</comment>
<dbReference type="GO" id="GO:0005634">
    <property type="term" value="C:nucleus"/>
    <property type="evidence" value="ECO:0007669"/>
    <property type="project" value="UniProtKB-SubCell"/>
</dbReference>
<sequence>MENEWSERKALNGEDDQPEEEKMEKFFALIRNFRDARNHRRSELNEMERKKNKIRKLQSGQSSWLPSFEWEDFTEEIEFRKLPLIFPAPCDKKEDKKEEDHNDEGGGRRKRAVSEDDEEEKINTFFTLIRNIRDAGGQIMFGSTELKAEGREKEMKMKSTWTPSFKLEDFAEEAHLLNNVVAMLPAPSKNEQHCNKEKQQQLDLNLSL</sequence>
<feature type="region of interest" description="Disordered" evidence="4">
    <location>
        <begin position="42"/>
        <end position="62"/>
    </location>
</feature>
<dbReference type="PANTHER" id="PTHR33669">
    <property type="entry name" value="PROTEIN NEGATIVE REGULATOR OF RESISTANCE"/>
    <property type="match status" value="1"/>
</dbReference>
<gene>
    <name evidence="5" type="ORF">F0562_021499</name>
</gene>
<dbReference type="AlphaFoldDB" id="A0A5J5BJZ2"/>
<accession>A0A5J5BJZ2</accession>
<evidence type="ECO:0000313" key="5">
    <source>
        <dbReference type="EMBL" id="KAA8543006.1"/>
    </source>
</evidence>
<name>A0A5J5BJZ2_9ASTE</name>
<dbReference type="Pfam" id="PF15699">
    <property type="entry name" value="NPR1_interact"/>
    <property type="match status" value="2"/>
</dbReference>
<dbReference type="GO" id="GO:0010112">
    <property type="term" value="P:regulation of systemic acquired resistance"/>
    <property type="evidence" value="ECO:0007669"/>
    <property type="project" value="InterPro"/>
</dbReference>
<evidence type="ECO:0000313" key="6">
    <source>
        <dbReference type="Proteomes" id="UP000325577"/>
    </source>
</evidence>
<feature type="compositionally biased region" description="Basic and acidic residues" evidence="4">
    <location>
        <begin position="92"/>
        <end position="107"/>
    </location>
</feature>
<evidence type="ECO:0000256" key="2">
    <source>
        <dbReference type="ARBA" id="ARBA00009937"/>
    </source>
</evidence>
<organism evidence="5 6">
    <name type="scientific">Nyssa sinensis</name>
    <dbReference type="NCBI Taxonomy" id="561372"/>
    <lineage>
        <taxon>Eukaryota</taxon>
        <taxon>Viridiplantae</taxon>
        <taxon>Streptophyta</taxon>
        <taxon>Embryophyta</taxon>
        <taxon>Tracheophyta</taxon>
        <taxon>Spermatophyta</taxon>
        <taxon>Magnoliopsida</taxon>
        <taxon>eudicotyledons</taxon>
        <taxon>Gunneridae</taxon>
        <taxon>Pentapetalae</taxon>
        <taxon>asterids</taxon>
        <taxon>Cornales</taxon>
        <taxon>Nyssaceae</taxon>
        <taxon>Nyssa</taxon>
    </lineage>
</organism>
<protein>
    <submittedName>
        <fullName evidence="5">Uncharacterized protein</fullName>
    </submittedName>
</protein>
<feature type="compositionally biased region" description="Basic and acidic residues" evidence="4">
    <location>
        <begin position="1"/>
        <end position="12"/>
    </location>
</feature>
<feature type="region of interest" description="Disordered" evidence="4">
    <location>
        <begin position="1"/>
        <end position="23"/>
    </location>
</feature>
<keyword evidence="6" id="KW-1185">Reference proteome</keyword>
<proteinExistence type="inferred from homology"/>
<feature type="compositionally biased region" description="Basic and acidic residues" evidence="4">
    <location>
        <begin position="190"/>
        <end position="200"/>
    </location>
</feature>
<dbReference type="PANTHER" id="PTHR33669:SF1">
    <property type="entry name" value="PROTEIN NIM1-INTERACTING 1"/>
    <property type="match status" value="1"/>
</dbReference>
<dbReference type="InterPro" id="IPR031425">
    <property type="entry name" value="NPR1/NH1-interacting"/>
</dbReference>
<evidence type="ECO:0000256" key="3">
    <source>
        <dbReference type="ARBA" id="ARBA00023242"/>
    </source>
</evidence>
<keyword evidence="3" id="KW-0539">Nucleus</keyword>
<comment type="similarity">
    <text evidence="2">Belongs to the NPR1-interactor family.</text>
</comment>